<comment type="caution">
    <text evidence="2">The sequence shown here is derived from an EMBL/GenBank/DDBJ whole genome shotgun (WGS) entry which is preliminary data.</text>
</comment>
<dbReference type="Proteomes" id="UP000321525">
    <property type="component" value="Unassembled WGS sequence"/>
</dbReference>
<protein>
    <submittedName>
        <fullName evidence="2">DNA polymerase III subunit psi</fullName>
    </submittedName>
</protein>
<evidence type="ECO:0000313" key="3">
    <source>
        <dbReference type="Proteomes" id="UP000321525"/>
    </source>
</evidence>
<dbReference type="AlphaFoldDB" id="A0A5C6QD98"/>
<dbReference type="Gene3D" id="3.40.50.10220">
    <property type="entry name" value="DNA polymerase III, psi subunit"/>
    <property type="match status" value="1"/>
</dbReference>
<keyword evidence="3" id="KW-1185">Reference proteome</keyword>
<dbReference type="EMBL" id="VOLQ01000016">
    <property type="protein sequence ID" value="TWX66996.1"/>
    <property type="molecule type" value="Genomic_DNA"/>
</dbReference>
<evidence type="ECO:0000313" key="2">
    <source>
        <dbReference type="EMBL" id="TWX66996.1"/>
    </source>
</evidence>
<organism evidence="2 4">
    <name type="scientific">Colwellia hornerae</name>
    <dbReference type="NCBI Taxonomy" id="89402"/>
    <lineage>
        <taxon>Bacteria</taxon>
        <taxon>Pseudomonadati</taxon>
        <taxon>Pseudomonadota</taxon>
        <taxon>Gammaproteobacteria</taxon>
        <taxon>Alteromonadales</taxon>
        <taxon>Colwelliaceae</taxon>
        <taxon>Colwellia</taxon>
    </lineage>
</organism>
<evidence type="ECO:0000313" key="4">
    <source>
        <dbReference type="Proteomes" id="UP000321917"/>
    </source>
</evidence>
<accession>A0A5C6QD98</accession>
<proteinExistence type="predicted"/>
<gene>
    <name evidence="1" type="ORF">ESZ26_13760</name>
    <name evidence="2" type="ORF">ESZ27_09910</name>
</gene>
<dbReference type="EMBL" id="VOLR01000019">
    <property type="protein sequence ID" value="TWX57493.1"/>
    <property type="molecule type" value="Genomic_DNA"/>
</dbReference>
<dbReference type="GO" id="GO:0006260">
    <property type="term" value="P:DNA replication"/>
    <property type="evidence" value="ECO:0007669"/>
    <property type="project" value="InterPro"/>
</dbReference>
<dbReference type="GO" id="GO:0003887">
    <property type="term" value="F:DNA-directed DNA polymerase activity"/>
    <property type="evidence" value="ECO:0007669"/>
    <property type="project" value="InterPro"/>
</dbReference>
<dbReference type="Proteomes" id="UP000321917">
    <property type="component" value="Unassembled WGS sequence"/>
</dbReference>
<sequence length="120" mass="13642">MTITKRQFSHLQAMGIELWQLKNSDKKHNNDGHHYLNIELSALVDTHIFTDILHCLGCSVGEVNCDNNALSIGLLTWQFSEQTDISLTKHHLVTPSINVLKNSPLLKQALWQKLQENSII</sequence>
<dbReference type="OrthoDB" id="6226957at2"/>
<dbReference type="GO" id="GO:0008408">
    <property type="term" value="F:3'-5' exonuclease activity"/>
    <property type="evidence" value="ECO:0007669"/>
    <property type="project" value="InterPro"/>
</dbReference>
<reference evidence="2 4" key="1">
    <citation type="submission" date="2019-07" db="EMBL/GenBank/DDBJ databases">
        <title>Genomes of sea-ice associated Colwellia species.</title>
        <authorList>
            <person name="Bowman J.P."/>
        </authorList>
    </citation>
    <scope>NUCLEOTIDE SEQUENCE [LARGE SCALE GENOMIC DNA]</scope>
    <source>
        <strain evidence="1 3">ACAM 607</strain>
        <strain evidence="2 4">IC036</strain>
    </source>
</reference>
<dbReference type="SUPFAM" id="SSF102220">
    <property type="entry name" value="DNA polymerase III psi subunit"/>
    <property type="match status" value="1"/>
</dbReference>
<evidence type="ECO:0000313" key="1">
    <source>
        <dbReference type="EMBL" id="TWX57493.1"/>
    </source>
</evidence>
<dbReference type="RefSeq" id="WP_146800051.1">
    <property type="nucleotide sequence ID" value="NZ_VOLP01000018.1"/>
</dbReference>
<name>A0A5C6QD98_9GAMM</name>
<dbReference type="InterPro" id="IPR036654">
    <property type="entry name" value="DNA_pol_III_psi_sf"/>
</dbReference>